<evidence type="ECO:0000313" key="3">
    <source>
        <dbReference type="Proteomes" id="UP001551482"/>
    </source>
</evidence>
<evidence type="ECO:0000313" key="2">
    <source>
        <dbReference type="EMBL" id="MEU8139027.1"/>
    </source>
</evidence>
<evidence type="ECO:0000256" key="1">
    <source>
        <dbReference type="SAM" id="MobiDB-lite"/>
    </source>
</evidence>
<dbReference type="EMBL" id="JBEZFP010000150">
    <property type="protein sequence ID" value="MEU8139027.1"/>
    <property type="molecule type" value="Genomic_DNA"/>
</dbReference>
<keyword evidence="3" id="KW-1185">Reference proteome</keyword>
<dbReference type="Proteomes" id="UP001551482">
    <property type="component" value="Unassembled WGS sequence"/>
</dbReference>
<feature type="region of interest" description="Disordered" evidence="1">
    <location>
        <begin position="129"/>
        <end position="149"/>
    </location>
</feature>
<proteinExistence type="predicted"/>
<gene>
    <name evidence="2" type="ORF">AB0C36_36700</name>
</gene>
<comment type="caution">
    <text evidence="2">The sequence shown here is derived from an EMBL/GenBank/DDBJ whole genome shotgun (WGS) entry which is preliminary data.</text>
</comment>
<reference evidence="2 3" key="1">
    <citation type="submission" date="2024-06" db="EMBL/GenBank/DDBJ databases">
        <title>The Natural Products Discovery Center: Release of the First 8490 Sequenced Strains for Exploring Actinobacteria Biosynthetic Diversity.</title>
        <authorList>
            <person name="Kalkreuter E."/>
            <person name="Kautsar S.A."/>
            <person name="Yang D."/>
            <person name="Bader C.D."/>
            <person name="Teijaro C.N."/>
            <person name="Fluegel L."/>
            <person name="Davis C.M."/>
            <person name="Simpson J.R."/>
            <person name="Lauterbach L."/>
            <person name="Steele A.D."/>
            <person name="Gui C."/>
            <person name="Meng S."/>
            <person name="Li G."/>
            <person name="Viehrig K."/>
            <person name="Ye F."/>
            <person name="Su P."/>
            <person name="Kiefer A.F."/>
            <person name="Nichols A."/>
            <person name="Cepeda A.J."/>
            <person name="Yan W."/>
            <person name="Fan B."/>
            <person name="Jiang Y."/>
            <person name="Adhikari A."/>
            <person name="Zheng C.-J."/>
            <person name="Schuster L."/>
            <person name="Cowan T.M."/>
            <person name="Smanski M.J."/>
            <person name="Chevrette M.G."/>
            <person name="De Carvalho L.P.S."/>
            <person name="Shen B."/>
        </authorList>
    </citation>
    <scope>NUCLEOTIDE SEQUENCE [LARGE SCALE GENOMIC DNA]</scope>
    <source>
        <strain evidence="2 3">NPDC048946</strain>
    </source>
</reference>
<sequence length="149" mass="16334">MTAPARTIEELIGADRAGLWAVDRAREYTDRDLLDPDAALRWVWAQADAGDPLVLAGPGQVWRLPDDADPEDEEIDAPARVLLIWARLEEPARVEVRLVGEDGTPGVRDVLLVDVLRDYTLTTWMPWGAFADDPDPATRPGPAASDGEP</sequence>
<name>A0ABV3DUV9_9ACTN</name>
<protein>
    <submittedName>
        <fullName evidence="2">Uncharacterized protein</fullName>
    </submittedName>
</protein>
<accession>A0ABV3DUV9</accession>
<organism evidence="2 3">
    <name type="scientific">Streptodolium elevatio</name>
    <dbReference type="NCBI Taxonomy" id="3157996"/>
    <lineage>
        <taxon>Bacteria</taxon>
        <taxon>Bacillati</taxon>
        <taxon>Actinomycetota</taxon>
        <taxon>Actinomycetes</taxon>
        <taxon>Kitasatosporales</taxon>
        <taxon>Streptomycetaceae</taxon>
        <taxon>Streptodolium</taxon>
    </lineage>
</organism>
<dbReference type="RefSeq" id="WP_358362860.1">
    <property type="nucleotide sequence ID" value="NZ_JBEZFP010000150.1"/>
</dbReference>